<evidence type="ECO:0000313" key="2">
    <source>
        <dbReference type="EMBL" id="MCD1295914.1"/>
    </source>
</evidence>
<evidence type="ECO:0000313" key="3">
    <source>
        <dbReference type="Proteomes" id="UP001320159"/>
    </source>
</evidence>
<gene>
    <name evidence="2" type="ORF">CUJ83_13005</name>
</gene>
<keyword evidence="1" id="KW-1133">Transmembrane helix</keyword>
<reference evidence="2 3" key="1">
    <citation type="submission" date="2017-11" db="EMBL/GenBank/DDBJ databases">
        <title>Isolation and Characterization of Family Methanocellaceae Species from Potential Methane Hydrate Area Offshore Southwestern Taiwan.</title>
        <authorList>
            <person name="Zhang W.-L."/>
            <person name="Chen W.-C."/>
            <person name="Lai M.-C."/>
            <person name="Chen S.-C."/>
        </authorList>
    </citation>
    <scope>NUCLEOTIDE SEQUENCE [LARGE SCALE GENOMIC DNA]</scope>
    <source>
        <strain evidence="2 3">CWC-04</strain>
    </source>
</reference>
<feature type="transmembrane region" description="Helical" evidence="1">
    <location>
        <begin position="85"/>
        <end position="106"/>
    </location>
</feature>
<organism evidence="2 3">
    <name type="scientific">Methanooceanicella nereidis</name>
    <dbReference type="NCBI Taxonomy" id="2052831"/>
    <lineage>
        <taxon>Archaea</taxon>
        <taxon>Methanobacteriati</taxon>
        <taxon>Methanobacteriota</taxon>
        <taxon>Stenosarchaea group</taxon>
        <taxon>Methanomicrobia</taxon>
        <taxon>Methanocellales</taxon>
        <taxon>Methanocellaceae</taxon>
        <taxon>Methanooceanicella</taxon>
    </lineage>
</organism>
<evidence type="ECO:0000256" key="1">
    <source>
        <dbReference type="SAM" id="Phobius"/>
    </source>
</evidence>
<sequence length="115" mass="13177">MIENGILDILNWLIMFVSLIIVSLIFKDLSKRLGEALQIKKYYRLFDVCVGIMILAMIMIFVEYASGFGSMQIPGIEWIAPVSRIMFFGSIVVEVVVILKYWGWIIPEVLSSLKK</sequence>
<dbReference type="RefSeq" id="WP_230742773.1">
    <property type="nucleotide sequence ID" value="NZ_PGCK01000012.1"/>
</dbReference>
<keyword evidence="1" id="KW-0472">Membrane</keyword>
<feature type="transmembrane region" description="Helical" evidence="1">
    <location>
        <begin position="6"/>
        <end position="25"/>
    </location>
</feature>
<keyword evidence="1" id="KW-0812">Transmembrane</keyword>
<dbReference type="EMBL" id="PGCK01000012">
    <property type="protein sequence ID" value="MCD1295914.1"/>
    <property type="molecule type" value="Genomic_DNA"/>
</dbReference>
<name>A0AAP2REM3_9EURY</name>
<proteinExistence type="predicted"/>
<dbReference type="AlphaFoldDB" id="A0AAP2REM3"/>
<keyword evidence="3" id="KW-1185">Reference proteome</keyword>
<feature type="transmembrane region" description="Helical" evidence="1">
    <location>
        <begin position="45"/>
        <end position="65"/>
    </location>
</feature>
<accession>A0AAP2REM3</accession>
<dbReference type="Proteomes" id="UP001320159">
    <property type="component" value="Unassembled WGS sequence"/>
</dbReference>
<protein>
    <submittedName>
        <fullName evidence="2">Uncharacterized protein</fullName>
    </submittedName>
</protein>
<comment type="caution">
    <text evidence="2">The sequence shown here is derived from an EMBL/GenBank/DDBJ whole genome shotgun (WGS) entry which is preliminary data.</text>
</comment>